<dbReference type="SUPFAM" id="SSF52768">
    <property type="entry name" value="Arginase/deacetylase"/>
    <property type="match status" value="1"/>
</dbReference>
<reference evidence="3" key="1">
    <citation type="journal article" date="2024" name="Syst. Appl. Microbiol.">
        <title>First single-strain enrichments of Electrothrix cable bacteria, description of E. aestuarii sp. nov. and E. rattekaaiensis sp. nov., and proposal of a cable bacteria taxonomy following the rules of the SeqCode.</title>
        <authorList>
            <person name="Plum-Jensen L.E."/>
            <person name="Schramm A."/>
            <person name="Marshall I.P.G."/>
        </authorList>
    </citation>
    <scope>NUCLEOTIDE SEQUENCE</scope>
    <source>
        <strain evidence="3">Rat1</strain>
    </source>
</reference>
<dbReference type="PANTHER" id="PTHR10625">
    <property type="entry name" value="HISTONE DEACETYLASE HDAC1-RELATED"/>
    <property type="match status" value="1"/>
</dbReference>
<accession>A0AAU8LP72</accession>
<dbReference type="KEGG" id="eaj:Q3M24_11990"/>
<dbReference type="PANTHER" id="PTHR10625:SF10">
    <property type="entry name" value="HISTONE DEACETYLASE HDAC1"/>
    <property type="match status" value="1"/>
</dbReference>
<proteinExistence type="inferred from homology"/>
<organism evidence="3">
    <name type="scientific">Candidatus Electrothrix aestuarii</name>
    <dbReference type="NCBI Taxonomy" id="3062594"/>
    <lineage>
        <taxon>Bacteria</taxon>
        <taxon>Pseudomonadati</taxon>
        <taxon>Thermodesulfobacteriota</taxon>
        <taxon>Desulfobulbia</taxon>
        <taxon>Desulfobulbales</taxon>
        <taxon>Desulfobulbaceae</taxon>
        <taxon>Candidatus Electrothrix</taxon>
    </lineage>
</organism>
<dbReference type="InterPro" id="IPR000286">
    <property type="entry name" value="HDACs"/>
</dbReference>
<gene>
    <name evidence="3" type="ORF">Q3M24_11990</name>
</gene>
<feature type="domain" description="Histone deacetylase" evidence="2">
    <location>
        <begin position="21"/>
        <end position="309"/>
    </location>
</feature>
<dbReference type="Pfam" id="PF00850">
    <property type="entry name" value="Hist_deacetyl"/>
    <property type="match status" value="1"/>
</dbReference>
<dbReference type="InterPro" id="IPR023696">
    <property type="entry name" value="Ureohydrolase_dom_sf"/>
</dbReference>
<protein>
    <submittedName>
        <fullName evidence="3">Histone deacetylase</fullName>
    </submittedName>
</protein>
<evidence type="ECO:0000259" key="2">
    <source>
        <dbReference type="Pfam" id="PF00850"/>
    </source>
</evidence>
<comment type="similarity">
    <text evidence="1">Belongs to the histone deacetylase family.</text>
</comment>
<dbReference type="Gene3D" id="3.40.800.20">
    <property type="entry name" value="Histone deacetylase domain"/>
    <property type="match status" value="1"/>
</dbReference>
<dbReference type="EMBL" id="CP159373">
    <property type="protein sequence ID" value="XCN71041.1"/>
    <property type="molecule type" value="Genomic_DNA"/>
</dbReference>
<name>A0AAU8LP72_9BACT</name>
<evidence type="ECO:0000256" key="1">
    <source>
        <dbReference type="ARBA" id="ARBA00005947"/>
    </source>
</evidence>
<dbReference type="InterPro" id="IPR023801">
    <property type="entry name" value="His_deacetylse_dom"/>
</dbReference>
<dbReference type="AlphaFoldDB" id="A0AAU8LP72"/>
<dbReference type="GO" id="GO:0004407">
    <property type="term" value="F:histone deacetylase activity"/>
    <property type="evidence" value="ECO:0007669"/>
    <property type="project" value="TreeGrafter"/>
</dbReference>
<dbReference type="CDD" id="cd09992">
    <property type="entry name" value="HDAC_classII"/>
    <property type="match status" value="1"/>
</dbReference>
<dbReference type="InterPro" id="IPR037138">
    <property type="entry name" value="His_deacetylse_dom_sf"/>
</dbReference>
<evidence type="ECO:0000313" key="3">
    <source>
        <dbReference type="EMBL" id="XCN71041.1"/>
    </source>
</evidence>
<sequence length="355" mass="39188">MRKTGVYRDNLFLEHQTSSSHPDSPDRLRIIYEVLDNGHTADNFIFPDFKPVSDEILHMNHSPIMVDRVASTKGRGIEYLDSDTQTSARSYEAACLAAGALIDGIARINRGELDNAFCLVRPPGHHAEWGESGGFCLFNNVAIAARWAMQELGMQRILILDWDLHHGNGTQNSFYDSDKVLYLSSHQYPFFPGTGAFPEIGNGDGEGFTFNIPLAGGEGDMEFARIVNELVVPLARAYQPELILISCGFDIHSDDPLGGMEVTSAGFAWMTRQLIAVAEEVCQGKILFTLEGGYDLGAMRDGSLAVLAELCGKELRCGYHTNLSDEEAAQFASSAVPCQALDYILDIVRHYWEKI</sequence>
<reference evidence="3" key="2">
    <citation type="submission" date="2024-06" db="EMBL/GenBank/DDBJ databases">
        <authorList>
            <person name="Plum-Jensen L.E."/>
            <person name="Schramm A."/>
            <person name="Marshall I.P.G."/>
        </authorList>
    </citation>
    <scope>NUCLEOTIDE SEQUENCE</scope>
    <source>
        <strain evidence="3">Rat1</strain>
    </source>
</reference>
<dbReference type="GO" id="GO:0040029">
    <property type="term" value="P:epigenetic regulation of gene expression"/>
    <property type="evidence" value="ECO:0007669"/>
    <property type="project" value="TreeGrafter"/>
</dbReference>
<dbReference type="PRINTS" id="PR01270">
    <property type="entry name" value="HDASUPER"/>
</dbReference>